<keyword evidence="4" id="KW-0949">S-adenosyl-L-methionine</keyword>
<dbReference type="InterPro" id="IPR029063">
    <property type="entry name" value="SAM-dependent_MTases_sf"/>
</dbReference>
<dbReference type="PANTHER" id="PTHR43667:SF1">
    <property type="entry name" value="CYCLOPROPANE-FATTY-ACYL-PHOSPHOLIPID SYNTHASE"/>
    <property type="match status" value="1"/>
</dbReference>
<evidence type="ECO:0000256" key="2">
    <source>
        <dbReference type="ARBA" id="ARBA00022603"/>
    </source>
</evidence>
<comment type="similarity">
    <text evidence="1">Belongs to the CFA/CMAS family.</text>
</comment>
<sequence>MAQRRHTSRNVTKWGKAMTVVNERFESKVINPEVDAIRHHYEVSNEFYRLLLGPQMMYSGGYWNDGEDLRAAHDLAQERKLDSFIEIAGAAGAKRVLDIGCGWGTMLNRVTAVHGAEEAVGVTLSRTQKQYIDALGNDRVKVLVESWEDHRADDPYDAAFCINALEHFVLSTLPPRERTKRFRAFFQQCHSLLKPGGKLVLHIMTVENPPLRRELIDDLKFLQREEFQGCYIPKLQDLAAGAESLFVVDEVLNEPLSFAHACRVWLEQLAERRDEAVAMEGEDVVARFERYLDIFAYTLEDGVFNNFRMTLTRRA</sequence>
<dbReference type="Gene3D" id="3.40.50.150">
    <property type="entry name" value="Vaccinia Virus protein VP39"/>
    <property type="match status" value="1"/>
</dbReference>
<reference evidence="8" key="1">
    <citation type="submission" date="2016-10" db="EMBL/GenBank/DDBJ databases">
        <authorList>
            <person name="Varghese N."/>
            <person name="Submissions S."/>
        </authorList>
    </citation>
    <scope>NUCLEOTIDE SEQUENCE [LARGE SCALE GENOMIC DNA]</scope>
    <source>
        <strain evidence="8">IBRC-M 10655</strain>
    </source>
</reference>
<feature type="binding site" evidence="6">
    <location>
        <begin position="96"/>
        <end position="104"/>
    </location>
    <ligand>
        <name>S-adenosyl-L-methionine</name>
        <dbReference type="ChEBI" id="CHEBI:59789"/>
    </ligand>
</feature>
<evidence type="ECO:0000256" key="6">
    <source>
        <dbReference type="PIRSR" id="PIRSR003085-2"/>
    </source>
</evidence>
<protein>
    <submittedName>
        <fullName evidence="7">Cyclopropane-fatty-acyl-phospholipid synthase</fullName>
    </submittedName>
</protein>
<dbReference type="PIRSF" id="PIRSF003085">
    <property type="entry name" value="CMAS"/>
    <property type="match status" value="1"/>
</dbReference>
<dbReference type="GO" id="GO:0032259">
    <property type="term" value="P:methylation"/>
    <property type="evidence" value="ECO:0007669"/>
    <property type="project" value="UniProtKB-KW"/>
</dbReference>
<evidence type="ECO:0000256" key="4">
    <source>
        <dbReference type="ARBA" id="ARBA00022691"/>
    </source>
</evidence>
<keyword evidence="3" id="KW-0808">Transferase</keyword>
<evidence type="ECO:0000256" key="3">
    <source>
        <dbReference type="ARBA" id="ARBA00022679"/>
    </source>
</evidence>
<dbReference type="STRING" id="504798.SAMN05421871_10522"/>
<accession>A0A1H0M7E4</accession>
<dbReference type="InterPro" id="IPR003333">
    <property type="entry name" value="CMAS"/>
</dbReference>
<feature type="binding site" evidence="6">
    <location>
        <begin position="147"/>
        <end position="148"/>
    </location>
    <ligand>
        <name>S-adenosyl-L-methionine</name>
        <dbReference type="ChEBI" id="CHEBI:59789"/>
    </ligand>
</feature>
<evidence type="ECO:0000256" key="5">
    <source>
        <dbReference type="ARBA" id="ARBA00023098"/>
    </source>
</evidence>
<evidence type="ECO:0000313" key="8">
    <source>
        <dbReference type="Proteomes" id="UP000199651"/>
    </source>
</evidence>
<organism evidence="7 8">
    <name type="scientific">Actinokineospora alba</name>
    <dbReference type="NCBI Taxonomy" id="504798"/>
    <lineage>
        <taxon>Bacteria</taxon>
        <taxon>Bacillati</taxon>
        <taxon>Actinomycetota</taxon>
        <taxon>Actinomycetes</taxon>
        <taxon>Pseudonocardiales</taxon>
        <taxon>Pseudonocardiaceae</taxon>
        <taxon>Actinokineospora</taxon>
    </lineage>
</organism>
<feature type="binding site" evidence="6">
    <location>
        <begin position="58"/>
        <end position="59"/>
    </location>
    <ligand>
        <name>S-adenosyl-L-methionine</name>
        <dbReference type="ChEBI" id="CHEBI:59789"/>
    </ligand>
</feature>
<evidence type="ECO:0000313" key="7">
    <source>
        <dbReference type="EMBL" id="SDO76146.1"/>
    </source>
</evidence>
<dbReference type="GO" id="GO:0008168">
    <property type="term" value="F:methyltransferase activity"/>
    <property type="evidence" value="ECO:0007669"/>
    <property type="project" value="UniProtKB-KW"/>
</dbReference>
<dbReference type="AlphaFoldDB" id="A0A1H0M7E4"/>
<name>A0A1H0M7E4_9PSEU</name>
<feature type="binding site" evidence="6">
    <location>
        <begin position="123"/>
        <end position="128"/>
    </location>
    <ligand>
        <name>S-adenosyl-L-methionine</name>
        <dbReference type="ChEBI" id="CHEBI:59789"/>
    </ligand>
</feature>
<gene>
    <name evidence="7" type="ORF">SAMN05192558_104438</name>
</gene>
<dbReference type="PANTHER" id="PTHR43667">
    <property type="entry name" value="CYCLOPROPANE-FATTY-ACYL-PHOSPHOLIPID SYNTHASE"/>
    <property type="match status" value="1"/>
</dbReference>
<dbReference type="GO" id="GO:0008610">
    <property type="term" value="P:lipid biosynthetic process"/>
    <property type="evidence" value="ECO:0007669"/>
    <property type="project" value="InterPro"/>
</dbReference>
<dbReference type="Pfam" id="PF02353">
    <property type="entry name" value="CMAS"/>
    <property type="match status" value="1"/>
</dbReference>
<dbReference type="EMBL" id="FNJB01000004">
    <property type="protein sequence ID" value="SDO76146.1"/>
    <property type="molecule type" value="Genomic_DNA"/>
</dbReference>
<dbReference type="Proteomes" id="UP000199651">
    <property type="component" value="Unassembled WGS sequence"/>
</dbReference>
<keyword evidence="8" id="KW-1185">Reference proteome</keyword>
<dbReference type="SUPFAM" id="SSF53335">
    <property type="entry name" value="S-adenosyl-L-methionine-dependent methyltransferases"/>
    <property type="match status" value="1"/>
</dbReference>
<proteinExistence type="inferred from homology"/>
<dbReference type="InterPro" id="IPR050723">
    <property type="entry name" value="CFA/CMAS"/>
</dbReference>
<keyword evidence="2" id="KW-0489">Methyltransferase</keyword>
<keyword evidence="5" id="KW-0443">Lipid metabolism</keyword>
<dbReference type="CDD" id="cd02440">
    <property type="entry name" value="AdoMet_MTases"/>
    <property type="match status" value="1"/>
</dbReference>
<evidence type="ECO:0000256" key="1">
    <source>
        <dbReference type="ARBA" id="ARBA00010815"/>
    </source>
</evidence>